<dbReference type="AlphaFoldDB" id="A0A3L6TJV3"/>
<protein>
    <submittedName>
        <fullName evidence="2">Uncharacterized protein</fullName>
    </submittedName>
</protein>
<gene>
    <name evidence="2" type="ORF">C2845_PM01G09440</name>
</gene>
<proteinExistence type="predicted"/>
<dbReference type="Proteomes" id="UP000275267">
    <property type="component" value="Unassembled WGS sequence"/>
</dbReference>
<reference evidence="3" key="1">
    <citation type="journal article" date="2019" name="Nat. Commun.">
        <title>The genome of broomcorn millet.</title>
        <authorList>
            <person name="Zou C."/>
            <person name="Miki D."/>
            <person name="Li D."/>
            <person name="Tang Q."/>
            <person name="Xiao L."/>
            <person name="Rajput S."/>
            <person name="Deng P."/>
            <person name="Jia W."/>
            <person name="Huang R."/>
            <person name="Zhang M."/>
            <person name="Sun Y."/>
            <person name="Hu J."/>
            <person name="Fu X."/>
            <person name="Schnable P.S."/>
            <person name="Li F."/>
            <person name="Zhang H."/>
            <person name="Feng B."/>
            <person name="Zhu X."/>
            <person name="Liu R."/>
            <person name="Schnable J.C."/>
            <person name="Zhu J.-K."/>
            <person name="Zhang H."/>
        </authorList>
    </citation>
    <scope>NUCLEOTIDE SEQUENCE [LARGE SCALE GENOMIC DNA]</scope>
</reference>
<sequence length="119" mass="12527">MASKSMATPALLVVLAMVLMLAASAHAQAPVPAPAPGPSQSLCPNGFRDIQALETTARGLVDKVEFIFLPEFMAILDSTLAKLGLLHPGVKLCVCALNPHYSRSGMEPKIKCFGGQIIL</sequence>
<feature type="chain" id="PRO_5018167043" evidence="1">
    <location>
        <begin position="28"/>
        <end position="119"/>
    </location>
</feature>
<name>A0A3L6TJV3_PANMI</name>
<accession>A0A3L6TJV3</accession>
<feature type="signal peptide" evidence="1">
    <location>
        <begin position="1"/>
        <end position="27"/>
    </location>
</feature>
<keyword evidence="3" id="KW-1185">Reference proteome</keyword>
<keyword evidence="1" id="KW-0732">Signal</keyword>
<evidence type="ECO:0000256" key="1">
    <source>
        <dbReference type="SAM" id="SignalP"/>
    </source>
</evidence>
<evidence type="ECO:0000313" key="2">
    <source>
        <dbReference type="EMBL" id="RLN39765.1"/>
    </source>
</evidence>
<dbReference type="EMBL" id="PQIB02000001">
    <property type="protein sequence ID" value="RLN39765.1"/>
    <property type="molecule type" value="Genomic_DNA"/>
</dbReference>
<organism evidence="2 3">
    <name type="scientific">Panicum miliaceum</name>
    <name type="common">Proso millet</name>
    <name type="synonym">Broomcorn millet</name>
    <dbReference type="NCBI Taxonomy" id="4540"/>
    <lineage>
        <taxon>Eukaryota</taxon>
        <taxon>Viridiplantae</taxon>
        <taxon>Streptophyta</taxon>
        <taxon>Embryophyta</taxon>
        <taxon>Tracheophyta</taxon>
        <taxon>Spermatophyta</taxon>
        <taxon>Magnoliopsida</taxon>
        <taxon>Liliopsida</taxon>
        <taxon>Poales</taxon>
        <taxon>Poaceae</taxon>
        <taxon>PACMAD clade</taxon>
        <taxon>Panicoideae</taxon>
        <taxon>Panicodae</taxon>
        <taxon>Paniceae</taxon>
        <taxon>Panicinae</taxon>
        <taxon>Panicum</taxon>
        <taxon>Panicum sect. Panicum</taxon>
    </lineage>
</organism>
<dbReference type="OrthoDB" id="687081at2759"/>
<evidence type="ECO:0000313" key="3">
    <source>
        <dbReference type="Proteomes" id="UP000275267"/>
    </source>
</evidence>
<comment type="caution">
    <text evidence="2">The sequence shown here is derived from an EMBL/GenBank/DDBJ whole genome shotgun (WGS) entry which is preliminary data.</text>
</comment>